<dbReference type="AlphaFoldDB" id="A0AA38Z9A3"/>
<proteinExistence type="predicted"/>
<accession>A0AA38Z9A3</accession>
<reference evidence="2 3" key="1">
    <citation type="journal article" date="2023" name="BMC Biotechnol.">
        <title>Vitis rotundifolia cv Carlos genome sequencing.</title>
        <authorList>
            <person name="Huff M."/>
            <person name="Hulse-Kemp A."/>
            <person name="Scheffler B."/>
            <person name="Youngblood R."/>
            <person name="Simpson S."/>
            <person name="Babiker E."/>
            <person name="Staton M."/>
        </authorList>
    </citation>
    <scope>NUCLEOTIDE SEQUENCE [LARGE SCALE GENOMIC DNA]</scope>
    <source>
        <tissue evidence="2">Leaf</tissue>
    </source>
</reference>
<dbReference type="Proteomes" id="UP001168098">
    <property type="component" value="Unassembled WGS sequence"/>
</dbReference>
<feature type="domain" description="Transposase-associated" evidence="1">
    <location>
        <begin position="3"/>
        <end position="76"/>
    </location>
</feature>
<dbReference type="EMBL" id="JARBHA010000013">
    <property type="protein sequence ID" value="KAJ9684632.1"/>
    <property type="molecule type" value="Genomic_DNA"/>
</dbReference>
<comment type="caution">
    <text evidence="2">The sequence shown here is derived from an EMBL/GenBank/DDBJ whole genome shotgun (WGS) entry which is preliminary data.</text>
</comment>
<evidence type="ECO:0000259" key="1">
    <source>
        <dbReference type="Pfam" id="PF13963"/>
    </source>
</evidence>
<name>A0AA38Z9A3_VITRO</name>
<sequence length="158" mass="18605">MDKSWMNLQNRLSNEYANGVKTFLQVAKNQVNQNGKIHCPCKHCQNAFWKSIYDIETYLYKCGIFTTYQRWIFHGEKVSADYNERKDMSGTNRLYHHETFTVNDDVDDDDEMIELLSDVCLESKTPTRLSSLLTIPYIIKSLYIIKSSYIIKSLYITF</sequence>
<dbReference type="Pfam" id="PF13963">
    <property type="entry name" value="Transpos_assoc"/>
    <property type="match status" value="1"/>
</dbReference>
<evidence type="ECO:0000313" key="3">
    <source>
        <dbReference type="Proteomes" id="UP001168098"/>
    </source>
</evidence>
<gene>
    <name evidence="2" type="ORF">PVL29_016883</name>
</gene>
<protein>
    <recommendedName>
        <fullName evidence="1">Transposase-associated domain-containing protein</fullName>
    </recommendedName>
</protein>
<keyword evidence="3" id="KW-1185">Reference proteome</keyword>
<organism evidence="2 3">
    <name type="scientific">Vitis rotundifolia</name>
    <name type="common">Muscadine grape</name>
    <dbReference type="NCBI Taxonomy" id="103349"/>
    <lineage>
        <taxon>Eukaryota</taxon>
        <taxon>Viridiplantae</taxon>
        <taxon>Streptophyta</taxon>
        <taxon>Embryophyta</taxon>
        <taxon>Tracheophyta</taxon>
        <taxon>Spermatophyta</taxon>
        <taxon>Magnoliopsida</taxon>
        <taxon>eudicotyledons</taxon>
        <taxon>Gunneridae</taxon>
        <taxon>Pentapetalae</taxon>
        <taxon>rosids</taxon>
        <taxon>Vitales</taxon>
        <taxon>Vitaceae</taxon>
        <taxon>Viteae</taxon>
        <taxon>Vitis</taxon>
    </lineage>
</organism>
<dbReference type="InterPro" id="IPR029480">
    <property type="entry name" value="Transpos_assoc"/>
</dbReference>
<evidence type="ECO:0000313" key="2">
    <source>
        <dbReference type="EMBL" id="KAJ9684632.1"/>
    </source>
</evidence>